<dbReference type="Proteomes" id="UP000239724">
    <property type="component" value="Unassembled WGS sequence"/>
</dbReference>
<protein>
    <submittedName>
        <fullName evidence="2">Uncharacterized protein</fullName>
    </submittedName>
</protein>
<dbReference type="EMBL" id="NHRY01000253">
    <property type="protein sequence ID" value="PPQ27816.1"/>
    <property type="molecule type" value="Genomic_DNA"/>
</dbReference>
<proteinExistence type="predicted"/>
<dbReference type="RefSeq" id="WP_104521786.1">
    <property type="nucleotide sequence ID" value="NZ_NHRY01000253.1"/>
</dbReference>
<accession>A0A2S6MZP5</accession>
<dbReference type="AlphaFoldDB" id="A0A2S6MZP5"/>
<reference evidence="2 3" key="1">
    <citation type="journal article" date="2018" name="Arch. Microbiol.">
        <title>New insights into the metabolic potential of the phototrophic purple bacterium Rhodopila globiformis DSM 161(T) from its draft genome sequence and evidence for a vanadium-dependent nitrogenase.</title>
        <authorList>
            <person name="Imhoff J.F."/>
            <person name="Rahn T."/>
            <person name="Kunzel S."/>
            <person name="Neulinger S.C."/>
        </authorList>
    </citation>
    <scope>NUCLEOTIDE SEQUENCE [LARGE SCALE GENOMIC DNA]</scope>
    <source>
        <strain evidence="2 3">DSM 161</strain>
    </source>
</reference>
<keyword evidence="3" id="KW-1185">Reference proteome</keyword>
<organism evidence="2 3">
    <name type="scientific">Rhodopila globiformis</name>
    <name type="common">Rhodopseudomonas globiformis</name>
    <dbReference type="NCBI Taxonomy" id="1071"/>
    <lineage>
        <taxon>Bacteria</taxon>
        <taxon>Pseudomonadati</taxon>
        <taxon>Pseudomonadota</taxon>
        <taxon>Alphaproteobacteria</taxon>
        <taxon>Acetobacterales</taxon>
        <taxon>Acetobacteraceae</taxon>
        <taxon>Rhodopila</taxon>
    </lineage>
</organism>
<name>A0A2S6MZP5_RHOGL</name>
<evidence type="ECO:0000256" key="1">
    <source>
        <dbReference type="SAM" id="MobiDB-lite"/>
    </source>
</evidence>
<evidence type="ECO:0000313" key="3">
    <source>
        <dbReference type="Proteomes" id="UP000239724"/>
    </source>
</evidence>
<evidence type="ECO:0000313" key="2">
    <source>
        <dbReference type="EMBL" id="PPQ27816.1"/>
    </source>
</evidence>
<feature type="region of interest" description="Disordered" evidence="1">
    <location>
        <begin position="45"/>
        <end position="69"/>
    </location>
</feature>
<comment type="caution">
    <text evidence="2">The sequence shown here is derived from an EMBL/GenBank/DDBJ whole genome shotgun (WGS) entry which is preliminary data.</text>
</comment>
<feature type="compositionally biased region" description="Basic and acidic residues" evidence="1">
    <location>
        <begin position="56"/>
        <end position="68"/>
    </location>
</feature>
<gene>
    <name evidence="2" type="ORF">CCS01_26230</name>
</gene>
<sequence>MASDSPSRDFLLPRLTALIDDAVRAGIAREVAVAVLIDLITSPRFNAATPDPAADADPRPGWERRPDDPVLIAGRTPQAPPIDAQDEADFIRPLDWFRD</sequence>
<dbReference type="OrthoDB" id="9864975at2"/>